<keyword evidence="1" id="KW-0472">Membrane</keyword>
<feature type="transmembrane region" description="Helical" evidence="1">
    <location>
        <begin position="32"/>
        <end position="52"/>
    </location>
</feature>
<protein>
    <submittedName>
        <fullName evidence="3">Uncharacterized protein</fullName>
    </submittedName>
</protein>
<evidence type="ECO:0000313" key="5">
    <source>
        <dbReference type="Proteomes" id="UP000078116"/>
    </source>
</evidence>
<proteinExistence type="predicted"/>
<dbReference type="Proteomes" id="UP000078116">
    <property type="component" value="Unassembled WGS sequence"/>
</dbReference>
<name>A0A1A9NDH5_9BURK</name>
<dbReference type="EMBL" id="LXJZ01000040">
    <property type="protein sequence ID" value="OAJ62799.1"/>
    <property type="molecule type" value="Genomic_DNA"/>
</dbReference>
<dbReference type="EMBL" id="LXKA01000109">
    <property type="protein sequence ID" value="OAJ64460.1"/>
    <property type="molecule type" value="Genomic_DNA"/>
</dbReference>
<reference evidence="4 5" key="1">
    <citation type="submission" date="2016-04" db="EMBL/GenBank/DDBJ databases">
        <title>Reclassification of Paraburkholderia panaciterrae (Farh et al. 2015) Dobritsa &amp; Samadpour 2016 as a later homotypic synonym of Paraburkholderia ginsengiterrae (Farh et al. 2015) Dobritsa &amp; Samadpour 2016.</title>
        <authorList>
            <person name="Dobritsa A.P."/>
            <person name="Kutumbaka K."/>
            <person name="Samadpour M."/>
        </authorList>
    </citation>
    <scope>NUCLEOTIDE SEQUENCE [LARGE SCALE GENOMIC DNA]</scope>
    <source>
        <strain evidence="3 5">DCY85</strain>
        <strain evidence="2 4">DCY85-1</strain>
    </source>
</reference>
<keyword evidence="1" id="KW-1133">Transmembrane helix</keyword>
<sequence length="70" mass="7695">MDSKVHLNRECADNPESCASRRYAALLASRGRLSFCSFISFSFAVVVVVALARQLRPKAANRAVPMPRQG</sequence>
<comment type="caution">
    <text evidence="3">The sequence shown here is derived from an EMBL/GenBank/DDBJ whole genome shotgun (WGS) entry which is preliminary data.</text>
</comment>
<dbReference type="AlphaFoldDB" id="A0A1A9NDH5"/>
<evidence type="ECO:0000313" key="4">
    <source>
        <dbReference type="Proteomes" id="UP000077961"/>
    </source>
</evidence>
<evidence type="ECO:0000256" key="1">
    <source>
        <dbReference type="SAM" id="Phobius"/>
    </source>
</evidence>
<accession>A0A1A9NDH5</accession>
<gene>
    <name evidence="2" type="ORF">A6V36_20760</name>
    <name evidence="3" type="ORF">A6V37_19785</name>
</gene>
<evidence type="ECO:0000313" key="3">
    <source>
        <dbReference type="EMBL" id="OAJ64460.1"/>
    </source>
</evidence>
<keyword evidence="1" id="KW-0812">Transmembrane</keyword>
<organism evidence="3 5">
    <name type="scientific">Paraburkholderia ginsengiterrae</name>
    <dbReference type="NCBI Taxonomy" id="1462993"/>
    <lineage>
        <taxon>Bacteria</taxon>
        <taxon>Pseudomonadati</taxon>
        <taxon>Pseudomonadota</taxon>
        <taxon>Betaproteobacteria</taxon>
        <taxon>Burkholderiales</taxon>
        <taxon>Burkholderiaceae</taxon>
        <taxon>Paraburkholderia</taxon>
    </lineage>
</organism>
<dbReference type="Proteomes" id="UP000077961">
    <property type="component" value="Unassembled WGS sequence"/>
</dbReference>
<keyword evidence="4" id="KW-1185">Reference proteome</keyword>
<evidence type="ECO:0000313" key="2">
    <source>
        <dbReference type="EMBL" id="OAJ62799.1"/>
    </source>
</evidence>